<dbReference type="EMBL" id="BAAAGE010000008">
    <property type="protein sequence ID" value="GAA0733798.1"/>
    <property type="molecule type" value="Genomic_DNA"/>
</dbReference>
<evidence type="ECO:0000256" key="4">
    <source>
        <dbReference type="ARBA" id="ARBA00022723"/>
    </source>
</evidence>
<dbReference type="Pfam" id="PF00487">
    <property type="entry name" value="FA_desaturase"/>
    <property type="match status" value="1"/>
</dbReference>
<keyword evidence="4" id="KW-0479">Metal-binding</keyword>
<accession>A0ABP3UGW7</accession>
<dbReference type="PANTHER" id="PTHR47354">
    <property type="entry name" value="NADH OXIDOREDUCTASE HCR"/>
    <property type="match status" value="1"/>
</dbReference>
<feature type="transmembrane region" description="Helical" evidence="9">
    <location>
        <begin position="14"/>
        <end position="36"/>
    </location>
</feature>
<evidence type="ECO:0000256" key="6">
    <source>
        <dbReference type="ARBA" id="ARBA00023002"/>
    </source>
</evidence>
<dbReference type="InterPro" id="IPR008333">
    <property type="entry name" value="Cbr1-like_FAD-bd_dom"/>
</dbReference>
<dbReference type="SUPFAM" id="SSF54292">
    <property type="entry name" value="2Fe-2S ferredoxin-like"/>
    <property type="match status" value="1"/>
</dbReference>
<evidence type="ECO:0000256" key="1">
    <source>
        <dbReference type="ARBA" id="ARBA00001974"/>
    </source>
</evidence>
<feature type="domain" description="2Fe-2S ferredoxin-type" evidence="10">
    <location>
        <begin position="529"/>
        <end position="617"/>
    </location>
</feature>
<reference evidence="13" key="1">
    <citation type="journal article" date="2019" name="Int. J. Syst. Evol. Microbiol.">
        <title>The Global Catalogue of Microorganisms (GCM) 10K type strain sequencing project: providing services to taxonomists for standard genome sequencing and annotation.</title>
        <authorList>
            <consortium name="The Broad Institute Genomics Platform"/>
            <consortium name="The Broad Institute Genome Sequencing Center for Infectious Disease"/>
            <person name="Wu L."/>
            <person name="Ma J."/>
        </authorList>
    </citation>
    <scope>NUCLEOTIDE SEQUENCE [LARGE SCALE GENOMIC DNA]</scope>
    <source>
        <strain evidence="13">JCM 15974</strain>
    </source>
</reference>
<name>A0ABP3UGW7_9FLAO</name>
<proteinExistence type="predicted"/>
<evidence type="ECO:0000256" key="2">
    <source>
        <dbReference type="ARBA" id="ARBA00022630"/>
    </source>
</evidence>
<evidence type="ECO:0000259" key="10">
    <source>
        <dbReference type="PROSITE" id="PS51085"/>
    </source>
</evidence>
<evidence type="ECO:0000256" key="9">
    <source>
        <dbReference type="SAM" id="Phobius"/>
    </source>
</evidence>
<dbReference type="CDD" id="cd00207">
    <property type="entry name" value="fer2"/>
    <property type="match status" value="1"/>
</dbReference>
<dbReference type="InterPro" id="IPR001433">
    <property type="entry name" value="OxRdtase_FAD/NAD-bd"/>
</dbReference>
<dbReference type="RefSeq" id="WP_343914819.1">
    <property type="nucleotide sequence ID" value="NZ_BAAAGE010000008.1"/>
</dbReference>
<evidence type="ECO:0000313" key="13">
    <source>
        <dbReference type="Proteomes" id="UP001501758"/>
    </source>
</evidence>
<dbReference type="Pfam" id="PF00175">
    <property type="entry name" value="NAD_binding_1"/>
    <property type="match status" value="1"/>
</dbReference>
<dbReference type="SUPFAM" id="SSF52343">
    <property type="entry name" value="Ferredoxin reductase-like, C-terminal NADP-linked domain"/>
    <property type="match status" value="1"/>
</dbReference>
<dbReference type="InterPro" id="IPR005804">
    <property type="entry name" value="FA_desaturase_dom"/>
</dbReference>
<evidence type="ECO:0000313" key="12">
    <source>
        <dbReference type="EMBL" id="GAA0733798.1"/>
    </source>
</evidence>
<dbReference type="InterPro" id="IPR012675">
    <property type="entry name" value="Beta-grasp_dom_sf"/>
</dbReference>
<dbReference type="Gene3D" id="3.40.50.80">
    <property type="entry name" value="Nucleotide-binding domain of ferredoxin-NADP reductase (FNR) module"/>
    <property type="match status" value="1"/>
</dbReference>
<evidence type="ECO:0000259" key="11">
    <source>
        <dbReference type="PROSITE" id="PS51384"/>
    </source>
</evidence>
<evidence type="ECO:0000256" key="3">
    <source>
        <dbReference type="ARBA" id="ARBA00022714"/>
    </source>
</evidence>
<dbReference type="InterPro" id="IPR036010">
    <property type="entry name" value="2Fe-2S_ferredoxin-like_sf"/>
</dbReference>
<dbReference type="Gene3D" id="2.40.30.10">
    <property type="entry name" value="Translation factors"/>
    <property type="match status" value="1"/>
</dbReference>
<dbReference type="PANTHER" id="PTHR47354:SF8">
    <property type="entry name" value="1,2-PHENYLACETYL-COA EPOXIDASE, SUBUNIT E"/>
    <property type="match status" value="1"/>
</dbReference>
<keyword evidence="2" id="KW-0285">Flavoprotein</keyword>
<feature type="transmembrane region" description="Helical" evidence="9">
    <location>
        <begin position="161"/>
        <end position="179"/>
    </location>
</feature>
<evidence type="ECO:0000256" key="7">
    <source>
        <dbReference type="ARBA" id="ARBA00023004"/>
    </source>
</evidence>
<keyword evidence="13" id="KW-1185">Reference proteome</keyword>
<evidence type="ECO:0000256" key="8">
    <source>
        <dbReference type="ARBA" id="ARBA00023014"/>
    </source>
</evidence>
<feature type="transmembrane region" description="Helical" evidence="9">
    <location>
        <begin position="81"/>
        <end position="102"/>
    </location>
</feature>
<feature type="transmembrane region" description="Helical" evidence="9">
    <location>
        <begin position="42"/>
        <end position="60"/>
    </location>
</feature>
<keyword evidence="9" id="KW-0812">Transmembrane</keyword>
<sequence>MKNQAVWQKYSGKVAWPTIILFIFLCLGYVLLWRLYSNGFSPIWTSTIGAAIAYGMFTIAHEASHGNIAGGVSSFEKIEHILGWISSFFLLFPFSAFVVIHLRHHAHTNDPEHDPDHYVNGSNPLSIFFRCLTLIGHYFGLTFGKNSTKNTAMRNIKNQSLLFLIFIVSLISTLIVMGYGSALFFVFILSALIAAPILAFSFDWLPHYPHNNLSKYHNTRVVTIPGLELVSLYQSYHLIHHLYPRVPFYKYKSCFKDVESQLFEKKSIVEGFRNKDLALLDKKNTYEDIISGRTWNYVLEIENVFNETKDAVKIVFKNLDQIPFSFLPGQYVVISDYVSDQLISRCYSICEDSITGKLSVVVKKVSKGKLSNHLVTHMKSHKKLRVSGPFGRFLLPEVLDKSFLFIAGGSGITPIISMIKYVLRTSKNEVKLLYGNKSNEDIIFANELQELSSLYPNRFTYIKSLQLLDKETQQGYLLETSKDTYCYVCGPTPMMEASKEVLTALGVNKKLIHFEEFSQNIEKLSGKTQSISVEGRDQSFIYEGDQSESILESALRNEQQLPYACKKGDCGTCKVQLLQGQVQWKPYQDMVLLDNEIDQGYILTCMCTPETDLKLKL</sequence>
<evidence type="ECO:0000256" key="5">
    <source>
        <dbReference type="ARBA" id="ARBA00022827"/>
    </source>
</evidence>
<dbReference type="InterPro" id="IPR001041">
    <property type="entry name" value="2Fe-2S_ferredoxin-type"/>
</dbReference>
<keyword evidence="9" id="KW-0472">Membrane</keyword>
<dbReference type="PROSITE" id="PS00197">
    <property type="entry name" value="2FE2S_FER_1"/>
    <property type="match status" value="1"/>
</dbReference>
<dbReference type="Pfam" id="PF00111">
    <property type="entry name" value="Fer2"/>
    <property type="match status" value="1"/>
</dbReference>
<dbReference type="Gene3D" id="3.10.20.30">
    <property type="match status" value="1"/>
</dbReference>
<keyword evidence="3" id="KW-0001">2Fe-2S</keyword>
<gene>
    <name evidence="12" type="ORF">GCM10009430_48270</name>
</gene>
<keyword evidence="6" id="KW-0560">Oxidoreductase</keyword>
<dbReference type="InterPro" id="IPR039261">
    <property type="entry name" value="FNR_nucleotide-bd"/>
</dbReference>
<dbReference type="Proteomes" id="UP001501758">
    <property type="component" value="Unassembled WGS sequence"/>
</dbReference>
<feature type="domain" description="FAD-binding FR-type" evidence="11">
    <location>
        <begin position="291"/>
        <end position="396"/>
    </location>
</feature>
<dbReference type="PRINTS" id="PR00410">
    <property type="entry name" value="PHEHYDRXLASE"/>
</dbReference>
<keyword evidence="8" id="KW-0411">Iron-sulfur</keyword>
<keyword evidence="9" id="KW-1133">Transmembrane helix</keyword>
<dbReference type="InterPro" id="IPR006058">
    <property type="entry name" value="2Fe2S_fd_BS"/>
</dbReference>
<dbReference type="InterPro" id="IPR017927">
    <property type="entry name" value="FAD-bd_FR_type"/>
</dbReference>
<comment type="cofactor">
    <cofactor evidence="1">
        <name>FAD</name>
        <dbReference type="ChEBI" id="CHEBI:57692"/>
    </cofactor>
</comment>
<comment type="caution">
    <text evidence="12">The sequence shown here is derived from an EMBL/GenBank/DDBJ whole genome shotgun (WGS) entry which is preliminary data.</text>
</comment>
<dbReference type="PROSITE" id="PS51384">
    <property type="entry name" value="FAD_FR"/>
    <property type="match status" value="1"/>
</dbReference>
<dbReference type="Pfam" id="PF00970">
    <property type="entry name" value="FAD_binding_6"/>
    <property type="match status" value="1"/>
</dbReference>
<keyword evidence="7" id="KW-0408">Iron</keyword>
<protein>
    <submittedName>
        <fullName evidence="12">Fatty acid desaturase</fullName>
    </submittedName>
</protein>
<dbReference type="InterPro" id="IPR017938">
    <property type="entry name" value="Riboflavin_synthase-like_b-brl"/>
</dbReference>
<dbReference type="SUPFAM" id="SSF63380">
    <property type="entry name" value="Riboflavin synthase domain-like"/>
    <property type="match status" value="1"/>
</dbReference>
<dbReference type="PROSITE" id="PS51085">
    <property type="entry name" value="2FE2S_FER_2"/>
    <property type="match status" value="1"/>
</dbReference>
<dbReference type="InterPro" id="IPR050415">
    <property type="entry name" value="MRET"/>
</dbReference>
<keyword evidence="5" id="KW-0274">FAD</keyword>
<organism evidence="12 13">
    <name type="scientific">Aquimarina litoralis</name>
    <dbReference type="NCBI Taxonomy" id="584605"/>
    <lineage>
        <taxon>Bacteria</taxon>
        <taxon>Pseudomonadati</taxon>
        <taxon>Bacteroidota</taxon>
        <taxon>Flavobacteriia</taxon>
        <taxon>Flavobacteriales</taxon>
        <taxon>Flavobacteriaceae</taxon>
        <taxon>Aquimarina</taxon>
    </lineage>
</organism>